<evidence type="ECO:0000313" key="2">
    <source>
        <dbReference type="Proteomes" id="UP000299102"/>
    </source>
</evidence>
<gene>
    <name evidence="1" type="ORF">EVAR_93110_1</name>
</gene>
<name>A0A4C1TI83_EUMVA</name>
<dbReference type="Proteomes" id="UP000299102">
    <property type="component" value="Unassembled WGS sequence"/>
</dbReference>
<reference evidence="1 2" key="1">
    <citation type="journal article" date="2019" name="Commun. Biol.">
        <title>The bagworm genome reveals a unique fibroin gene that provides high tensile strength.</title>
        <authorList>
            <person name="Kono N."/>
            <person name="Nakamura H."/>
            <person name="Ohtoshi R."/>
            <person name="Tomita M."/>
            <person name="Numata K."/>
            <person name="Arakawa K."/>
        </authorList>
    </citation>
    <scope>NUCLEOTIDE SEQUENCE [LARGE SCALE GENOMIC DNA]</scope>
</reference>
<accession>A0A4C1TI83</accession>
<comment type="caution">
    <text evidence="1">The sequence shown here is derived from an EMBL/GenBank/DDBJ whole genome shotgun (WGS) entry which is preliminary data.</text>
</comment>
<organism evidence="1 2">
    <name type="scientific">Eumeta variegata</name>
    <name type="common">Bagworm moth</name>
    <name type="synonym">Eumeta japonica</name>
    <dbReference type="NCBI Taxonomy" id="151549"/>
    <lineage>
        <taxon>Eukaryota</taxon>
        <taxon>Metazoa</taxon>
        <taxon>Ecdysozoa</taxon>
        <taxon>Arthropoda</taxon>
        <taxon>Hexapoda</taxon>
        <taxon>Insecta</taxon>
        <taxon>Pterygota</taxon>
        <taxon>Neoptera</taxon>
        <taxon>Endopterygota</taxon>
        <taxon>Lepidoptera</taxon>
        <taxon>Glossata</taxon>
        <taxon>Ditrysia</taxon>
        <taxon>Tineoidea</taxon>
        <taxon>Psychidae</taxon>
        <taxon>Oiketicinae</taxon>
        <taxon>Eumeta</taxon>
    </lineage>
</organism>
<proteinExistence type="predicted"/>
<dbReference type="AlphaFoldDB" id="A0A4C1TI83"/>
<sequence length="94" mass="10521">MSIVPTVICERLRITVEVISIKMKTIYTAKGPNDRISPISERRRAGCRRRASCSNTSPRRRSCPMTSRVSAKEFVSGNRVIYQPLGGGHVDVCR</sequence>
<keyword evidence="2" id="KW-1185">Reference proteome</keyword>
<protein>
    <submittedName>
        <fullName evidence="1">Uncharacterized protein</fullName>
    </submittedName>
</protein>
<evidence type="ECO:0000313" key="1">
    <source>
        <dbReference type="EMBL" id="GBP13147.1"/>
    </source>
</evidence>
<dbReference type="EMBL" id="BGZK01000055">
    <property type="protein sequence ID" value="GBP13147.1"/>
    <property type="molecule type" value="Genomic_DNA"/>
</dbReference>